<dbReference type="Proteomes" id="UP000887565">
    <property type="component" value="Unplaced"/>
</dbReference>
<sequence>MISFYDCYSNTSTIDHSDRVSERVHKLLDMLGSQKIRHKSTRTSGNMPADSRHQLEVEEKLQELLSNGVNITYIDLTETASDNVDDLDENFSDREKLI</sequence>
<proteinExistence type="predicted"/>
<name>A0A915JJN0_ROMCU</name>
<evidence type="ECO:0000313" key="2">
    <source>
        <dbReference type="WBParaSite" id="nRc.2.0.1.t26287-RA"/>
    </source>
</evidence>
<evidence type="ECO:0000313" key="1">
    <source>
        <dbReference type="Proteomes" id="UP000887565"/>
    </source>
</evidence>
<organism evidence="1 2">
    <name type="scientific">Romanomermis culicivorax</name>
    <name type="common">Nematode worm</name>
    <dbReference type="NCBI Taxonomy" id="13658"/>
    <lineage>
        <taxon>Eukaryota</taxon>
        <taxon>Metazoa</taxon>
        <taxon>Ecdysozoa</taxon>
        <taxon>Nematoda</taxon>
        <taxon>Enoplea</taxon>
        <taxon>Dorylaimia</taxon>
        <taxon>Mermithida</taxon>
        <taxon>Mermithoidea</taxon>
        <taxon>Mermithidae</taxon>
        <taxon>Romanomermis</taxon>
    </lineage>
</organism>
<protein>
    <submittedName>
        <fullName evidence="2">Uncharacterized protein</fullName>
    </submittedName>
</protein>
<accession>A0A915JJN0</accession>
<reference evidence="2" key="1">
    <citation type="submission" date="2022-11" db="UniProtKB">
        <authorList>
            <consortium name="WormBaseParasite"/>
        </authorList>
    </citation>
    <scope>IDENTIFICATION</scope>
</reference>
<dbReference type="AlphaFoldDB" id="A0A915JJN0"/>
<keyword evidence="1" id="KW-1185">Reference proteome</keyword>
<dbReference type="WBParaSite" id="nRc.2.0.1.t26287-RA">
    <property type="protein sequence ID" value="nRc.2.0.1.t26287-RA"/>
    <property type="gene ID" value="nRc.2.0.1.g26287"/>
</dbReference>